<feature type="transmembrane region" description="Helical" evidence="7">
    <location>
        <begin position="32"/>
        <end position="55"/>
    </location>
</feature>
<keyword evidence="2" id="KW-0813">Transport</keyword>
<dbReference type="EMBL" id="RSFW01000017">
    <property type="protein sequence ID" value="RSD26204.1"/>
    <property type="molecule type" value="Genomic_DNA"/>
</dbReference>
<dbReference type="Pfam" id="PF07690">
    <property type="entry name" value="MFS_1"/>
    <property type="match status" value="1"/>
</dbReference>
<dbReference type="InterPro" id="IPR036259">
    <property type="entry name" value="MFS_trans_sf"/>
</dbReference>
<comment type="caution">
    <text evidence="9">The sequence shown here is derived from an EMBL/GenBank/DDBJ whole genome shotgun (WGS) entry which is preliminary data.</text>
</comment>
<reference evidence="10" key="1">
    <citation type="submission" date="2018-12" db="EMBL/GenBank/DDBJ databases">
        <title>Bacillus chawlae sp. nov., Bacillus glennii sp. nov., and Bacillus saganii sp. nov. Isolated from the Vehicle Assembly Building at Kennedy Space Center where the Viking Spacecraft were Assembled.</title>
        <authorList>
            <person name="Seuylemezian A."/>
            <person name="Vaishampayan P."/>
        </authorList>
    </citation>
    <scope>NUCLEOTIDE SEQUENCE [LARGE SCALE GENOMIC DNA]</scope>
    <source>
        <strain evidence="10">DSM 13966</strain>
    </source>
</reference>
<feature type="domain" description="Major facilitator superfamily (MFS) profile" evidence="8">
    <location>
        <begin position="33"/>
        <end position="421"/>
    </location>
</feature>
<feature type="transmembrane region" description="Helical" evidence="7">
    <location>
        <begin position="126"/>
        <end position="147"/>
    </location>
</feature>
<feature type="transmembrane region" description="Helical" evidence="7">
    <location>
        <begin position="99"/>
        <end position="119"/>
    </location>
</feature>
<dbReference type="GO" id="GO:0022857">
    <property type="term" value="F:transmembrane transporter activity"/>
    <property type="evidence" value="ECO:0007669"/>
    <property type="project" value="InterPro"/>
</dbReference>
<feature type="transmembrane region" description="Helical" evidence="7">
    <location>
        <begin position="397"/>
        <end position="417"/>
    </location>
</feature>
<sequence length="424" mass="46262">MNYIENLFPKSGEISSKKEKDSKKNQANNQKWAIVSIASIPLVMTLGNSMLIPVLPVMEKKMGISAFQSSLIITVYSIVAIFLIPLAGYLSDHIGRKKVIIPSLIITGIGGIVSGWAAWQMKDGYWVVLIGRALQGVGAAGAFPIVLPLVGDMFKNDDEVSGALGEIETSNTLGKVLSPVLGSFLAGFIWFLPFFSIPFFCAISIIMMAFLVKSPKKQVKPLPFKDFIKKIKLIFTENGRWLYAIFFIGAIVMFVLFGVLFYLSDILENKYGIKDLQKGLVLALPLGALCLASFITGKKIKQNMVLMKWITFSSLLLLGIAVALLSFSKDLWFIISMFMVAGIGIGASLPPLDALITESIEKEERGTITSIYSSMRFIGVAAGPPVIALMMKTMNKWMFILLTGLSLAAALATFMAIKPDKKGG</sequence>
<feature type="transmembrane region" description="Helical" evidence="7">
    <location>
        <begin position="188"/>
        <end position="212"/>
    </location>
</feature>
<evidence type="ECO:0000259" key="8">
    <source>
        <dbReference type="PROSITE" id="PS50850"/>
    </source>
</evidence>
<evidence type="ECO:0000256" key="6">
    <source>
        <dbReference type="ARBA" id="ARBA00023136"/>
    </source>
</evidence>
<dbReference type="PROSITE" id="PS00217">
    <property type="entry name" value="SUGAR_TRANSPORT_2"/>
    <property type="match status" value="1"/>
</dbReference>
<feature type="transmembrane region" description="Helical" evidence="7">
    <location>
        <begin position="331"/>
        <end position="352"/>
    </location>
</feature>
<comment type="subcellular location">
    <subcellularLocation>
        <location evidence="1">Cell membrane</location>
        <topology evidence="1">Multi-pass membrane protein</topology>
    </subcellularLocation>
</comment>
<dbReference type="PROSITE" id="PS00216">
    <property type="entry name" value="SUGAR_TRANSPORT_1"/>
    <property type="match status" value="1"/>
</dbReference>
<feature type="transmembrane region" description="Helical" evidence="7">
    <location>
        <begin position="306"/>
        <end position="325"/>
    </location>
</feature>
<dbReference type="InterPro" id="IPR005829">
    <property type="entry name" value="Sugar_transporter_CS"/>
</dbReference>
<dbReference type="GO" id="GO:0005886">
    <property type="term" value="C:plasma membrane"/>
    <property type="evidence" value="ECO:0007669"/>
    <property type="project" value="UniProtKB-SubCell"/>
</dbReference>
<accession>A0A3R9KU27</accession>
<evidence type="ECO:0000256" key="7">
    <source>
        <dbReference type="SAM" id="Phobius"/>
    </source>
</evidence>
<dbReference type="InterPro" id="IPR050189">
    <property type="entry name" value="MFS_Efflux_Transporters"/>
</dbReference>
<keyword evidence="3" id="KW-1003">Cell membrane</keyword>
<keyword evidence="4 7" id="KW-0812">Transmembrane</keyword>
<evidence type="ECO:0000313" key="9">
    <source>
        <dbReference type="EMBL" id="RSD26204.1"/>
    </source>
</evidence>
<keyword evidence="5 7" id="KW-1133">Transmembrane helix</keyword>
<evidence type="ECO:0000256" key="4">
    <source>
        <dbReference type="ARBA" id="ARBA00022692"/>
    </source>
</evidence>
<evidence type="ECO:0000313" key="10">
    <source>
        <dbReference type="Proteomes" id="UP000279911"/>
    </source>
</evidence>
<dbReference type="InterPro" id="IPR020846">
    <property type="entry name" value="MFS_dom"/>
</dbReference>
<dbReference type="PANTHER" id="PTHR43124:SF3">
    <property type="entry name" value="CHLORAMPHENICOL EFFLUX PUMP RV0191"/>
    <property type="match status" value="1"/>
</dbReference>
<evidence type="ECO:0000256" key="5">
    <source>
        <dbReference type="ARBA" id="ARBA00022989"/>
    </source>
</evidence>
<protein>
    <submittedName>
        <fullName evidence="9">MFS transporter</fullName>
    </submittedName>
</protein>
<proteinExistence type="predicted"/>
<evidence type="ECO:0000256" key="2">
    <source>
        <dbReference type="ARBA" id="ARBA00022448"/>
    </source>
</evidence>
<dbReference type="SUPFAM" id="SSF103473">
    <property type="entry name" value="MFS general substrate transporter"/>
    <property type="match status" value="1"/>
</dbReference>
<dbReference type="Gene3D" id="1.20.1250.20">
    <property type="entry name" value="MFS general substrate transporter like domains"/>
    <property type="match status" value="1"/>
</dbReference>
<gene>
    <name evidence="9" type="ORF">EJA10_15420</name>
</gene>
<dbReference type="Proteomes" id="UP000279911">
    <property type="component" value="Unassembled WGS sequence"/>
</dbReference>
<evidence type="ECO:0000256" key="1">
    <source>
        <dbReference type="ARBA" id="ARBA00004651"/>
    </source>
</evidence>
<dbReference type="CDD" id="cd17474">
    <property type="entry name" value="MFS_YfmO_like"/>
    <property type="match status" value="1"/>
</dbReference>
<dbReference type="InterPro" id="IPR011701">
    <property type="entry name" value="MFS"/>
</dbReference>
<dbReference type="STRING" id="285983.UB32_07380"/>
<name>A0A3R9KU27_9BACI</name>
<dbReference type="OrthoDB" id="2986280at2"/>
<dbReference type="AlphaFoldDB" id="A0A3R9KU27"/>
<dbReference type="PROSITE" id="PS50850">
    <property type="entry name" value="MFS"/>
    <property type="match status" value="1"/>
</dbReference>
<evidence type="ECO:0000256" key="3">
    <source>
        <dbReference type="ARBA" id="ARBA00022475"/>
    </source>
</evidence>
<dbReference type="PANTHER" id="PTHR43124">
    <property type="entry name" value="PURINE EFFLUX PUMP PBUE"/>
    <property type="match status" value="1"/>
</dbReference>
<keyword evidence="6 7" id="KW-0472">Membrane</keyword>
<feature type="transmembrane region" description="Helical" evidence="7">
    <location>
        <begin position="276"/>
        <end position="294"/>
    </location>
</feature>
<feature type="transmembrane region" description="Helical" evidence="7">
    <location>
        <begin position="241"/>
        <end position="264"/>
    </location>
</feature>
<dbReference type="RefSeq" id="WP_125480906.1">
    <property type="nucleotide sequence ID" value="NZ_RSFW01000017.1"/>
</dbReference>
<feature type="transmembrane region" description="Helical" evidence="7">
    <location>
        <begin position="67"/>
        <end position="87"/>
    </location>
</feature>
<organism evidence="9 10">
    <name type="scientific">Mesobacillus subterraneus</name>
    <dbReference type="NCBI Taxonomy" id="285983"/>
    <lineage>
        <taxon>Bacteria</taxon>
        <taxon>Bacillati</taxon>
        <taxon>Bacillota</taxon>
        <taxon>Bacilli</taxon>
        <taxon>Bacillales</taxon>
        <taxon>Bacillaceae</taxon>
        <taxon>Mesobacillus</taxon>
    </lineage>
</organism>